<dbReference type="HOGENOM" id="CLU_039848_7_1_1"/>
<evidence type="ECO:0000313" key="3">
    <source>
        <dbReference type="EMBL" id="KIO11663.1"/>
    </source>
</evidence>
<dbReference type="PANTHER" id="PTHR31438">
    <property type="entry name" value="LYSINE N-ACYLTRANSFERASE C17G9.06C-RELATED"/>
    <property type="match status" value="1"/>
</dbReference>
<evidence type="ECO:0000259" key="2">
    <source>
        <dbReference type="SMART" id="SM01006"/>
    </source>
</evidence>
<protein>
    <recommendedName>
        <fullName evidence="2">Acyltransferase MbtK/IucB-like conserved domain-containing protein</fullName>
    </recommendedName>
</protein>
<dbReference type="InterPro" id="IPR019432">
    <property type="entry name" value="Acyltransferase_MbtK/IucB-like"/>
</dbReference>
<dbReference type="AlphaFoldDB" id="A0A0C3JR52"/>
<gene>
    <name evidence="3" type="ORF">M404DRAFT_126249</name>
</gene>
<reference evidence="4" key="2">
    <citation type="submission" date="2015-01" db="EMBL/GenBank/DDBJ databases">
        <title>Evolutionary Origins and Diversification of the Mycorrhizal Mutualists.</title>
        <authorList>
            <consortium name="DOE Joint Genome Institute"/>
            <consortium name="Mycorrhizal Genomics Consortium"/>
            <person name="Kohler A."/>
            <person name="Kuo A."/>
            <person name="Nagy L.G."/>
            <person name="Floudas D."/>
            <person name="Copeland A."/>
            <person name="Barry K.W."/>
            <person name="Cichocki N."/>
            <person name="Veneault-Fourrey C."/>
            <person name="LaButti K."/>
            <person name="Lindquist E.A."/>
            <person name="Lipzen A."/>
            <person name="Lundell T."/>
            <person name="Morin E."/>
            <person name="Murat C."/>
            <person name="Riley R."/>
            <person name="Ohm R."/>
            <person name="Sun H."/>
            <person name="Tunlid A."/>
            <person name="Henrissat B."/>
            <person name="Grigoriev I.V."/>
            <person name="Hibbett D.S."/>
            <person name="Martin F."/>
        </authorList>
    </citation>
    <scope>NUCLEOTIDE SEQUENCE [LARGE SCALE GENOMIC DNA]</scope>
    <source>
        <strain evidence="4">Marx 270</strain>
    </source>
</reference>
<dbReference type="SUPFAM" id="SSF55729">
    <property type="entry name" value="Acyl-CoA N-acyltransferases (Nat)"/>
    <property type="match status" value="1"/>
</dbReference>
<dbReference type="SMART" id="SM01006">
    <property type="entry name" value="AlcB"/>
    <property type="match status" value="1"/>
</dbReference>
<dbReference type="EMBL" id="KN831949">
    <property type="protein sequence ID" value="KIO11663.1"/>
    <property type="molecule type" value="Genomic_DNA"/>
</dbReference>
<name>A0A0C3JR52_PISTI</name>
<organism evidence="3 4">
    <name type="scientific">Pisolithus tinctorius Marx 270</name>
    <dbReference type="NCBI Taxonomy" id="870435"/>
    <lineage>
        <taxon>Eukaryota</taxon>
        <taxon>Fungi</taxon>
        <taxon>Dikarya</taxon>
        <taxon>Basidiomycota</taxon>
        <taxon>Agaricomycotina</taxon>
        <taxon>Agaricomycetes</taxon>
        <taxon>Agaricomycetidae</taxon>
        <taxon>Boletales</taxon>
        <taxon>Sclerodermatineae</taxon>
        <taxon>Pisolithaceae</taxon>
        <taxon>Pisolithus</taxon>
    </lineage>
</organism>
<dbReference type="OrthoDB" id="4250781at2759"/>
<dbReference type="Pfam" id="PF13523">
    <property type="entry name" value="Acetyltransf_8"/>
    <property type="match status" value="1"/>
</dbReference>
<reference evidence="3 4" key="1">
    <citation type="submission" date="2014-04" db="EMBL/GenBank/DDBJ databases">
        <authorList>
            <consortium name="DOE Joint Genome Institute"/>
            <person name="Kuo A."/>
            <person name="Kohler A."/>
            <person name="Costa M.D."/>
            <person name="Nagy L.G."/>
            <person name="Floudas D."/>
            <person name="Copeland A."/>
            <person name="Barry K.W."/>
            <person name="Cichocki N."/>
            <person name="Veneault-Fourrey C."/>
            <person name="LaButti K."/>
            <person name="Lindquist E.A."/>
            <person name="Lipzen A."/>
            <person name="Lundell T."/>
            <person name="Morin E."/>
            <person name="Murat C."/>
            <person name="Sun H."/>
            <person name="Tunlid A."/>
            <person name="Henrissat B."/>
            <person name="Grigoriev I.V."/>
            <person name="Hibbett D.S."/>
            <person name="Martin F."/>
            <person name="Nordberg H.P."/>
            <person name="Cantor M.N."/>
            <person name="Hua S.X."/>
        </authorList>
    </citation>
    <scope>NUCLEOTIDE SEQUENCE [LARGE SCALE GENOMIC DNA]</scope>
    <source>
        <strain evidence="3 4">Marx 270</strain>
    </source>
</reference>
<feature type="domain" description="Acyltransferase MbtK/IucB-like conserved" evidence="2">
    <location>
        <begin position="252"/>
        <end position="294"/>
    </location>
</feature>
<dbReference type="Proteomes" id="UP000054217">
    <property type="component" value="Unassembled WGS sequence"/>
</dbReference>
<accession>A0A0C3JR52</accession>
<dbReference type="GO" id="GO:0016410">
    <property type="term" value="F:N-acyltransferase activity"/>
    <property type="evidence" value="ECO:0007669"/>
    <property type="project" value="TreeGrafter"/>
</dbReference>
<dbReference type="STRING" id="870435.A0A0C3JR52"/>
<dbReference type="InterPro" id="IPR016181">
    <property type="entry name" value="Acyl_CoA_acyltransferase"/>
</dbReference>
<evidence type="ECO:0000256" key="1">
    <source>
        <dbReference type="ARBA" id="ARBA00009893"/>
    </source>
</evidence>
<dbReference type="GO" id="GO:0019290">
    <property type="term" value="P:siderophore biosynthetic process"/>
    <property type="evidence" value="ECO:0007669"/>
    <property type="project" value="InterPro"/>
</dbReference>
<proteinExistence type="inferred from homology"/>
<dbReference type="PANTHER" id="PTHR31438:SF1">
    <property type="entry name" value="LYSINE N-ACYLTRANSFERASE C17G9.06C-RELATED"/>
    <property type="match status" value="1"/>
</dbReference>
<evidence type="ECO:0000313" key="4">
    <source>
        <dbReference type="Proteomes" id="UP000054217"/>
    </source>
</evidence>
<dbReference type="InParanoid" id="A0A0C3JR52"/>
<sequence>MSSARRRLQAVQNALMTVHKGTIPDGTNFLVLPDGKRVEMSGEPGTSDQHLLLDGEPVCLLRFSGRTAVLTLSGLGTPHEHTASHIPHYPVLEVHVVRTSDQRINLPDMWTIVYALFTKYHEQETIPIVLSAYITNGADLRSYILRSGLGRVSPSPDISQEYLFLMRATFWQGAGQAGFHERGWLPPSDFSSYALSPFPFVQSFTRTPLVIAAHPLRPPKPKQGEVLYKRYCPTVGQTLDFTYFDLGSGEGVSAHLEAFHRWHNDERVSKGWNEAGSLQKHVEYVKGVLNDPSVLPIMMSWDGELMGYAEIVWLKENHVAAYIPNGAKDWDRGMHVLVGEEKFRGSDRAQAWFRSILHYYFLADPRTERAIGEPRADNAAIVKVCLDASMHIETIFDFPYKRSAMTCVSRERFFKMDVL</sequence>
<comment type="similarity">
    <text evidence="1">Belongs to the lysine N-acyltransferase MbtK family.</text>
</comment>
<keyword evidence="4" id="KW-1185">Reference proteome</keyword>
<dbReference type="Gene3D" id="3.40.630.30">
    <property type="match status" value="1"/>
</dbReference>